<dbReference type="InterPro" id="IPR001878">
    <property type="entry name" value="Znf_CCHC"/>
</dbReference>
<keyword evidence="6" id="KW-1185">Reference proteome</keyword>
<proteinExistence type="predicted"/>
<keyword evidence="1" id="KW-0863">Zinc-finger</keyword>
<dbReference type="PROSITE" id="PS50158">
    <property type="entry name" value="ZF_CCHC"/>
    <property type="match status" value="1"/>
</dbReference>
<evidence type="ECO:0000256" key="1">
    <source>
        <dbReference type="PROSITE-ProRule" id="PRU00047"/>
    </source>
</evidence>
<dbReference type="PANTHER" id="PTHR47592:SF27">
    <property type="entry name" value="OS08G0421700 PROTEIN"/>
    <property type="match status" value="1"/>
</dbReference>
<organism evidence="5 6">
    <name type="scientific">Cuscuta campestris</name>
    <dbReference type="NCBI Taxonomy" id="132261"/>
    <lineage>
        <taxon>Eukaryota</taxon>
        <taxon>Viridiplantae</taxon>
        <taxon>Streptophyta</taxon>
        <taxon>Embryophyta</taxon>
        <taxon>Tracheophyta</taxon>
        <taxon>Spermatophyta</taxon>
        <taxon>Magnoliopsida</taxon>
        <taxon>eudicotyledons</taxon>
        <taxon>Gunneridae</taxon>
        <taxon>Pentapetalae</taxon>
        <taxon>asterids</taxon>
        <taxon>lamiids</taxon>
        <taxon>Solanales</taxon>
        <taxon>Convolvulaceae</taxon>
        <taxon>Cuscuteae</taxon>
        <taxon>Cuscuta</taxon>
        <taxon>Cuscuta subgen. Grammica</taxon>
        <taxon>Cuscuta sect. Cleistogrammica</taxon>
    </lineage>
</organism>
<dbReference type="SMART" id="SM00343">
    <property type="entry name" value="ZnF_C2HC"/>
    <property type="match status" value="1"/>
</dbReference>
<evidence type="ECO:0000259" key="4">
    <source>
        <dbReference type="PROSITE" id="PS50158"/>
    </source>
</evidence>
<dbReference type="InterPro" id="IPR036875">
    <property type="entry name" value="Znf_CCHC_sf"/>
</dbReference>
<protein>
    <recommendedName>
        <fullName evidence="4">CCHC-type domain-containing protein</fullName>
    </recommendedName>
</protein>
<dbReference type="Pfam" id="PF14303">
    <property type="entry name" value="NAM-associated"/>
    <property type="match status" value="1"/>
</dbReference>
<dbReference type="OrthoDB" id="685040at2759"/>
<dbReference type="PANTHER" id="PTHR47592">
    <property type="entry name" value="PBF68 PROTEIN"/>
    <property type="match status" value="1"/>
</dbReference>
<dbReference type="SUPFAM" id="SSF57756">
    <property type="entry name" value="Retrovirus zinc finger-like domains"/>
    <property type="match status" value="1"/>
</dbReference>
<feature type="coiled-coil region" evidence="2">
    <location>
        <begin position="579"/>
        <end position="615"/>
    </location>
</feature>
<dbReference type="Proteomes" id="UP000595140">
    <property type="component" value="Unassembled WGS sequence"/>
</dbReference>
<name>A0A484M267_9ASTE</name>
<evidence type="ECO:0000256" key="3">
    <source>
        <dbReference type="SAM" id="MobiDB-lite"/>
    </source>
</evidence>
<dbReference type="GO" id="GO:0003676">
    <property type="term" value="F:nucleic acid binding"/>
    <property type="evidence" value="ECO:0007669"/>
    <property type="project" value="InterPro"/>
</dbReference>
<gene>
    <name evidence="5" type="ORF">CCAM_LOCUS24688</name>
</gene>
<dbReference type="Gene3D" id="4.10.60.10">
    <property type="entry name" value="Zinc finger, CCHC-type"/>
    <property type="match status" value="1"/>
</dbReference>
<evidence type="ECO:0000256" key="2">
    <source>
        <dbReference type="SAM" id="Coils"/>
    </source>
</evidence>
<keyword evidence="2" id="KW-0175">Coiled coil</keyword>
<feature type="domain" description="CCHC-type" evidence="4">
    <location>
        <begin position="361"/>
        <end position="377"/>
    </location>
</feature>
<dbReference type="Pfam" id="PF00098">
    <property type="entry name" value="zf-CCHC"/>
    <property type="match status" value="1"/>
</dbReference>
<feature type="compositionally biased region" description="Polar residues" evidence="3">
    <location>
        <begin position="489"/>
        <end position="498"/>
    </location>
</feature>
<dbReference type="InterPro" id="IPR029466">
    <property type="entry name" value="NAM-associated_C"/>
</dbReference>
<dbReference type="GO" id="GO:0008270">
    <property type="term" value="F:zinc ion binding"/>
    <property type="evidence" value="ECO:0007669"/>
    <property type="project" value="UniProtKB-KW"/>
</dbReference>
<dbReference type="EMBL" id="OOIL02002469">
    <property type="protein sequence ID" value="VFQ82912.1"/>
    <property type="molecule type" value="Genomic_DNA"/>
</dbReference>
<sequence length="634" mass="69881">MEFGFGIVGSSGNGRSSEIPVETSSVAMVVPSSPLPFGSSVGAATMTSFSMPSSIFGSAPRPIPGLETTRDYPVGNSNPFLGPTVASASTVNFGPNAGFPAPVNPFVGPHWATNRPFLHTPNAVGAISVPASSVQRPPKFNGTNSKMWQQKMTFFLTVLGFAEYLQQDPPQPNEANDPLVAMVNQAWYHNNYLVINIILEGLGDTLYPVYAGAKLAKELWNSLNKKYQAEDAGTKKFIVGKMLDYKMFDRKSVVAQAEELTVIFNKCNEEKVGVSEAFQVAAIIHKLPRSWEDFQADLKLKRTELNLEQLLTRLRIREEGLARRGGGAKANVVEHPSGSSHGGKDKKKIGPKGGVSKFAGKCYNCGITGHRSSDCRKKKPQKNKKKTTKAMCTELDNLDLCAVVTEVNLVGSNPREWFVDTGATRHFFSNRSMFHDFQETSGDKECSRSRRSGTNDADVLRLATARYQDDGHQGKVPVDLLRILSSSPKWQQLNNPDSGSFRKRSSVDAEVEVDETIGSTDQIPPFNIADSDDEDPIPRSIGRKKAKSIASGSGGSGSVSVSSRDEIGREMVERLRAFNLREQERLKLKEKELKLKEQEAEMKVMETDLSTLSEIGRMLYEQRIKEIKEKYNFP</sequence>
<evidence type="ECO:0000313" key="5">
    <source>
        <dbReference type="EMBL" id="VFQ82912.1"/>
    </source>
</evidence>
<accession>A0A484M267</accession>
<keyword evidence="1" id="KW-0862">Zinc</keyword>
<dbReference type="AlphaFoldDB" id="A0A484M267"/>
<keyword evidence="1" id="KW-0479">Metal-binding</keyword>
<feature type="region of interest" description="Disordered" evidence="3">
    <location>
        <begin position="489"/>
        <end position="565"/>
    </location>
</feature>
<dbReference type="Pfam" id="PF14223">
    <property type="entry name" value="Retrotran_gag_2"/>
    <property type="match status" value="1"/>
</dbReference>
<feature type="region of interest" description="Disordered" evidence="3">
    <location>
        <begin position="327"/>
        <end position="350"/>
    </location>
</feature>
<reference evidence="5 6" key="1">
    <citation type="submission" date="2018-04" db="EMBL/GenBank/DDBJ databases">
        <authorList>
            <person name="Vogel A."/>
        </authorList>
    </citation>
    <scope>NUCLEOTIDE SEQUENCE [LARGE SCALE GENOMIC DNA]</scope>
</reference>
<evidence type="ECO:0000313" key="6">
    <source>
        <dbReference type="Proteomes" id="UP000595140"/>
    </source>
</evidence>